<dbReference type="KEGG" id="nah:F5544_24725"/>
<protein>
    <recommendedName>
        <fullName evidence="3">exo-alpha-sialidase</fullName>
        <ecNumber evidence="3">3.2.1.18</ecNumber>
    </recommendedName>
</protein>
<dbReference type="AlphaFoldDB" id="A0A6G9YI10"/>
<dbReference type="InterPro" id="IPR026856">
    <property type="entry name" value="Sialidase_fam"/>
</dbReference>
<comment type="similarity">
    <text evidence="2">Belongs to the glycosyl hydrolase 33 family.</text>
</comment>
<feature type="chain" id="PRO_5026356438" description="exo-alpha-sialidase" evidence="5">
    <location>
        <begin position="26"/>
        <end position="527"/>
    </location>
</feature>
<reference evidence="6 7" key="1">
    <citation type="journal article" date="2019" name="ACS Chem. Biol.">
        <title>Identification and Mobilization of a Cryptic Antibiotic Biosynthesis Gene Locus from a Human-Pathogenic Nocardia Isolate.</title>
        <authorList>
            <person name="Herisse M."/>
            <person name="Ishida K."/>
            <person name="Porter J.L."/>
            <person name="Howden B."/>
            <person name="Hertweck C."/>
            <person name="Stinear T.P."/>
            <person name="Pidot S.J."/>
        </authorList>
    </citation>
    <scope>NUCLEOTIDE SEQUENCE [LARGE SCALE GENOMIC DNA]</scope>
    <source>
        <strain evidence="6 7">AUSMDU00012717</strain>
    </source>
</reference>
<dbReference type="InterPro" id="IPR036278">
    <property type="entry name" value="Sialidase_sf"/>
</dbReference>
<dbReference type="RefSeq" id="WP_167475428.1">
    <property type="nucleotide sequence ID" value="NZ_CP046172.1"/>
</dbReference>
<dbReference type="PANTHER" id="PTHR10628">
    <property type="entry name" value="SIALIDASE"/>
    <property type="match status" value="1"/>
</dbReference>
<feature type="region of interest" description="Disordered" evidence="4">
    <location>
        <begin position="496"/>
        <end position="527"/>
    </location>
</feature>
<accession>A0A6G9YI10</accession>
<evidence type="ECO:0000313" key="6">
    <source>
        <dbReference type="EMBL" id="QIS12800.1"/>
    </source>
</evidence>
<dbReference type="GO" id="GO:0016020">
    <property type="term" value="C:membrane"/>
    <property type="evidence" value="ECO:0007669"/>
    <property type="project" value="TreeGrafter"/>
</dbReference>
<proteinExistence type="inferred from homology"/>
<dbReference type="EC" id="3.2.1.18" evidence="3"/>
<dbReference type="GO" id="GO:0006689">
    <property type="term" value="P:ganglioside catabolic process"/>
    <property type="evidence" value="ECO:0007669"/>
    <property type="project" value="TreeGrafter"/>
</dbReference>
<evidence type="ECO:0000256" key="5">
    <source>
        <dbReference type="SAM" id="SignalP"/>
    </source>
</evidence>
<dbReference type="CDD" id="cd15482">
    <property type="entry name" value="Sialidase_non-viral"/>
    <property type="match status" value="1"/>
</dbReference>
<keyword evidence="5" id="KW-0732">Signal</keyword>
<evidence type="ECO:0000313" key="7">
    <source>
        <dbReference type="Proteomes" id="UP000503540"/>
    </source>
</evidence>
<sequence>MKPQRPLTICAALAIVAALGGTAYADDDSEALEATGATAESVSAGPSLFANCTIGGSTGAVVSTGSEAEPWVAVNPRHPRRTIASYQQDRWSAAGGSHGLGTSYSHDGKHFTKGVLPFDSCAGGADHGLKYERASDVWVSYGPDGVAYSSGLVFNVSDPSTGVVAATSSDDGKTWENIQPLIQDTQAEFGNDKNSVTADPNHEGYAYQVWDRLDQTATTLNGPAFISITTDHGKTWSKPAVFVDTGVTPNTQTIGNIIVADANNDVLYDFFDWITYTDATGSRTSDVHFAFVKSTDQGQTWSKPTAIAPDTSVPEVDPNAPTDTTKALRAGANLISAAIDPTSGKLYATYEGSDFSDGKYDQIELVSSSDGGATWTKPILMSQVPTAPAFTPSIVVDEDGNVALTYKDLRNLKPGDTTTVPTAEFMLTFGCGDEATPGERQISPVFDWLKAPYATWGHFLGDYEGLAVVGHGKFRPLFAVTSNDPADPSDVFSGVFGMNPKGSPKERAAEPKSGPSGQYVHGRRGRV</sequence>
<evidence type="ECO:0000256" key="2">
    <source>
        <dbReference type="ARBA" id="ARBA00009348"/>
    </source>
</evidence>
<dbReference type="PANTHER" id="PTHR10628:SF30">
    <property type="entry name" value="EXO-ALPHA-SIALIDASE"/>
    <property type="match status" value="1"/>
</dbReference>
<feature type="signal peptide" evidence="5">
    <location>
        <begin position="1"/>
        <end position="25"/>
    </location>
</feature>
<name>A0A6G9YI10_9NOCA</name>
<evidence type="ECO:0000256" key="1">
    <source>
        <dbReference type="ARBA" id="ARBA00000427"/>
    </source>
</evidence>
<dbReference type="SUPFAM" id="SSF50939">
    <property type="entry name" value="Sialidases"/>
    <property type="match status" value="1"/>
</dbReference>
<dbReference type="GO" id="GO:0004308">
    <property type="term" value="F:exo-alpha-sialidase activity"/>
    <property type="evidence" value="ECO:0007669"/>
    <property type="project" value="UniProtKB-EC"/>
</dbReference>
<dbReference type="GO" id="GO:0005737">
    <property type="term" value="C:cytoplasm"/>
    <property type="evidence" value="ECO:0007669"/>
    <property type="project" value="TreeGrafter"/>
</dbReference>
<dbReference type="GO" id="GO:0009313">
    <property type="term" value="P:oligosaccharide catabolic process"/>
    <property type="evidence" value="ECO:0007669"/>
    <property type="project" value="TreeGrafter"/>
</dbReference>
<evidence type="ECO:0000256" key="3">
    <source>
        <dbReference type="ARBA" id="ARBA00012733"/>
    </source>
</evidence>
<dbReference type="Gene3D" id="2.120.10.10">
    <property type="match status" value="1"/>
</dbReference>
<gene>
    <name evidence="6" type="ORF">F5544_24725</name>
</gene>
<keyword evidence="7" id="KW-1185">Reference proteome</keyword>
<evidence type="ECO:0000256" key="4">
    <source>
        <dbReference type="SAM" id="MobiDB-lite"/>
    </source>
</evidence>
<dbReference type="EMBL" id="CP046172">
    <property type="protein sequence ID" value="QIS12800.1"/>
    <property type="molecule type" value="Genomic_DNA"/>
</dbReference>
<comment type="catalytic activity">
    <reaction evidence="1">
        <text>Hydrolysis of alpha-(2-&gt;3)-, alpha-(2-&gt;6)-, alpha-(2-&gt;8)- glycosidic linkages of terminal sialic acid residues in oligosaccharides, glycoproteins, glycolipids, colominic acid and synthetic substrates.</text>
        <dbReference type="EC" id="3.2.1.18"/>
    </reaction>
</comment>
<dbReference type="Proteomes" id="UP000503540">
    <property type="component" value="Chromosome"/>
</dbReference>
<organism evidence="6 7">
    <name type="scientific">Nocardia arthritidis</name>
    <dbReference type="NCBI Taxonomy" id="228602"/>
    <lineage>
        <taxon>Bacteria</taxon>
        <taxon>Bacillati</taxon>
        <taxon>Actinomycetota</taxon>
        <taxon>Actinomycetes</taxon>
        <taxon>Mycobacteriales</taxon>
        <taxon>Nocardiaceae</taxon>
        <taxon>Nocardia</taxon>
    </lineage>
</organism>